<dbReference type="Pfam" id="PF05199">
    <property type="entry name" value="GMC_oxred_C"/>
    <property type="match status" value="1"/>
</dbReference>
<accession>A0A397UJB1</accession>
<comment type="caution">
    <text evidence="3">The sequence shown here is derived from an EMBL/GenBank/DDBJ whole genome shotgun (WGS) entry which is preliminary data.</text>
</comment>
<name>A0A397UJB1_9GLOM</name>
<dbReference type="GO" id="GO:0050660">
    <property type="term" value="F:flavin adenine dinucleotide binding"/>
    <property type="evidence" value="ECO:0007669"/>
    <property type="project" value="InterPro"/>
</dbReference>
<sequence>MSRLKLSRKILEQTPLSTDWGVEVIGLDEVNDDKEWEKYICKRTTSSSHPCGTVNMAPESKGGCVNHRLQVYGTKNLRVVDASIFPTIPAGNLNAPTAMVAWRASKLIKEDYYKKV</sequence>
<dbReference type="InterPro" id="IPR012132">
    <property type="entry name" value="GMC_OxRdtase"/>
</dbReference>
<dbReference type="SUPFAM" id="SSF54373">
    <property type="entry name" value="FAD-linked reductases, C-terminal domain"/>
    <property type="match status" value="1"/>
</dbReference>
<dbReference type="EMBL" id="QKWP01001266">
    <property type="protein sequence ID" value="RIB10320.1"/>
    <property type="molecule type" value="Genomic_DNA"/>
</dbReference>
<gene>
    <name evidence="3" type="ORF">C2G38_1979968</name>
</gene>
<evidence type="ECO:0000313" key="3">
    <source>
        <dbReference type="EMBL" id="RIB10320.1"/>
    </source>
</evidence>
<dbReference type="GO" id="GO:0016614">
    <property type="term" value="F:oxidoreductase activity, acting on CH-OH group of donors"/>
    <property type="evidence" value="ECO:0007669"/>
    <property type="project" value="InterPro"/>
</dbReference>
<dbReference type="Gene3D" id="3.30.560.10">
    <property type="entry name" value="Glucose Oxidase, domain 3"/>
    <property type="match status" value="1"/>
</dbReference>
<comment type="similarity">
    <text evidence="1">Belongs to the GMC oxidoreductase family.</text>
</comment>
<feature type="domain" description="Glucose-methanol-choline oxidoreductase C-terminal" evidence="2">
    <location>
        <begin position="4"/>
        <end position="101"/>
    </location>
</feature>
<dbReference type="InterPro" id="IPR007867">
    <property type="entry name" value="GMC_OxRtase_C"/>
</dbReference>
<dbReference type="Proteomes" id="UP000266673">
    <property type="component" value="Unassembled WGS sequence"/>
</dbReference>
<evidence type="ECO:0000259" key="2">
    <source>
        <dbReference type="Pfam" id="PF05199"/>
    </source>
</evidence>
<dbReference type="PANTHER" id="PTHR11552:SF147">
    <property type="entry name" value="CHOLINE DEHYDROGENASE, MITOCHONDRIAL"/>
    <property type="match status" value="1"/>
</dbReference>
<evidence type="ECO:0000256" key="1">
    <source>
        <dbReference type="ARBA" id="ARBA00010790"/>
    </source>
</evidence>
<reference evidence="3 4" key="1">
    <citation type="submission" date="2018-06" db="EMBL/GenBank/DDBJ databases">
        <title>Comparative genomics reveals the genomic features of Rhizophagus irregularis, R. cerebriforme, R. diaphanum and Gigaspora rosea, and their symbiotic lifestyle signature.</title>
        <authorList>
            <person name="Morin E."/>
            <person name="San Clemente H."/>
            <person name="Chen E.C.H."/>
            <person name="De La Providencia I."/>
            <person name="Hainaut M."/>
            <person name="Kuo A."/>
            <person name="Kohler A."/>
            <person name="Murat C."/>
            <person name="Tang N."/>
            <person name="Roy S."/>
            <person name="Loubradou J."/>
            <person name="Henrissat B."/>
            <person name="Grigoriev I.V."/>
            <person name="Corradi N."/>
            <person name="Roux C."/>
            <person name="Martin F.M."/>
        </authorList>
    </citation>
    <scope>NUCLEOTIDE SEQUENCE [LARGE SCALE GENOMIC DNA]</scope>
    <source>
        <strain evidence="3 4">DAOM 194757</strain>
    </source>
</reference>
<keyword evidence="4" id="KW-1185">Reference proteome</keyword>
<dbReference type="Gene3D" id="3.50.50.60">
    <property type="entry name" value="FAD/NAD(P)-binding domain"/>
    <property type="match status" value="1"/>
</dbReference>
<dbReference type="OrthoDB" id="269227at2759"/>
<dbReference type="STRING" id="44941.A0A397UJB1"/>
<dbReference type="SUPFAM" id="SSF51905">
    <property type="entry name" value="FAD/NAD(P)-binding domain"/>
    <property type="match status" value="1"/>
</dbReference>
<dbReference type="PANTHER" id="PTHR11552">
    <property type="entry name" value="GLUCOSE-METHANOL-CHOLINE GMC OXIDOREDUCTASE"/>
    <property type="match status" value="1"/>
</dbReference>
<organism evidence="3 4">
    <name type="scientific">Gigaspora rosea</name>
    <dbReference type="NCBI Taxonomy" id="44941"/>
    <lineage>
        <taxon>Eukaryota</taxon>
        <taxon>Fungi</taxon>
        <taxon>Fungi incertae sedis</taxon>
        <taxon>Mucoromycota</taxon>
        <taxon>Glomeromycotina</taxon>
        <taxon>Glomeromycetes</taxon>
        <taxon>Diversisporales</taxon>
        <taxon>Gigasporaceae</taxon>
        <taxon>Gigaspora</taxon>
    </lineage>
</organism>
<dbReference type="AlphaFoldDB" id="A0A397UJB1"/>
<proteinExistence type="inferred from homology"/>
<dbReference type="InterPro" id="IPR036188">
    <property type="entry name" value="FAD/NAD-bd_sf"/>
</dbReference>
<protein>
    <submittedName>
        <fullName evidence="3">Glucose-methanol-choline oxidoreductase</fullName>
    </submittedName>
</protein>
<evidence type="ECO:0000313" key="4">
    <source>
        <dbReference type="Proteomes" id="UP000266673"/>
    </source>
</evidence>